<evidence type="ECO:0000256" key="1">
    <source>
        <dbReference type="ARBA" id="ARBA00004123"/>
    </source>
</evidence>
<evidence type="ECO:0000256" key="4">
    <source>
        <dbReference type="ARBA" id="ARBA00023163"/>
    </source>
</evidence>
<reference evidence="7" key="1">
    <citation type="submission" date="2022-12" db="EMBL/GenBank/DDBJ databases">
        <authorList>
            <person name="Petersen C."/>
        </authorList>
    </citation>
    <scope>NUCLEOTIDE SEQUENCE</scope>
    <source>
        <strain evidence="7">IBT 21472</strain>
    </source>
</reference>
<dbReference type="AlphaFoldDB" id="A0A9W9U1F0"/>
<dbReference type="PANTHER" id="PTHR31001:SF50">
    <property type="entry name" value="ZN(II)2CYS6 TRANSCRIPTION FACTOR (EUROFUNG)"/>
    <property type="match status" value="1"/>
</dbReference>
<proteinExistence type="predicted"/>
<dbReference type="GO" id="GO:0008270">
    <property type="term" value="F:zinc ion binding"/>
    <property type="evidence" value="ECO:0007669"/>
    <property type="project" value="InterPro"/>
</dbReference>
<reference evidence="7" key="2">
    <citation type="journal article" date="2023" name="IMA Fungus">
        <title>Comparative genomic study of the Penicillium genus elucidates a diverse pangenome and 15 lateral gene transfer events.</title>
        <authorList>
            <person name="Petersen C."/>
            <person name="Sorensen T."/>
            <person name="Nielsen M.R."/>
            <person name="Sondergaard T.E."/>
            <person name="Sorensen J.L."/>
            <person name="Fitzpatrick D.A."/>
            <person name="Frisvad J.C."/>
            <person name="Nielsen K.L."/>
        </authorList>
    </citation>
    <scope>NUCLEOTIDE SEQUENCE</scope>
    <source>
        <strain evidence="7">IBT 21472</strain>
    </source>
</reference>
<dbReference type="GO" id="GO:0005634">
    <property type="term" value="C:nucleus"/>
    <property type="evidence" value="ECO:0007669"/>
    <property type="project" value="UniProtKB-SubCell"/>
</dbReference>
<keyword evidence="2" id="KW-0479">Metal-binding</keyword>
<feature type="domain" description="Xylanolytic transcriptional activator regulatory" evidence="6">
    <location>
        <begin position="1"/>
        <end position="99"/>
    </location>
</feature>
<evidence type="ECO:0000256" key="2">
    <source>
        <dbReference type="ARBA" id="ARBA00022723"/>
    </source>
</evidence>
<dbReference type="Proteomes" id="UP001147746">
    <property type="component" value="Unassembled WGS sequence"/>
</dbReference>
<name>A0A9W9U1F0_9EURO</name>
<organism evidence="7 8">
    <name type="scientific">Penicillium atrosanguineum</name>
    <dbReference type="NCBI Taxonomy" id="1132637"/>
    <lineage>
        <taxon>Eukaryota</taxon>
        <taxon>Fungi</taxon>
        <taxon>Dikarya</taxon>
        <taxon>Ascomycota</taxon>
        <taxon>Pezizomycotina</taxon>
        <taxon>Eurotiomycetes</taxon>
        <taxon>Eurotiomycetidae</taxon>
        <taxon>Eurotiales</taxon>
        <taxon>Aspergillaceae</taxon>
        <taxon>Penicillium</taxon>
    </lineage>
</organism>
<dbReference type="GO" id="GO:0006351">
    <property type="term" value="P:DNA-templated transcription"/>
    <property type="evidence" value="ECO:0007669"/>
    <property type="project" value="InterPro"/>
</dbReference>
<evidence type="ECO:0000256" key="3">
    <source>
        <dbReference type="ARBA" id="ARBA00023015"/>
    </source>
</evidence>
<dbReference type="PANTHER" id="PTHR31001">
    <property type="entry name" value="UNCHARACTERIZED TRANSCRIPTIONAL REGULATORY PROTEIN"/>
    <property type="match status" value="1"/>
</dbReference>
<sequence length="364" mass="41239">MRVAKSLGVHVNGSRLGLEPFETETRRRLWWHLTALDATAPENHGFNSTSVDNDHTLFLPNNIDDVDMSLETLQTPIGKGQWTEMSFSILNMDLCRRLRHTVTATTKDDNDTKSNLIDKVERIIRQKWLDSGDLMLPTCRAADALLKISILKAHFIFTLQAWLSNTPNTESKYSQIHKSTLTTAMKLLEDGYLLQSGKLFPDFAWFFQQQPQLYALFLVLRTLGAFPDHAEADSPWLAVDNYFTCLTELEEANELKGRTSCFWAVLGPLYEKVKKSHFQSRGVEPEGVNMGKTGIQINVDPSLPLSTAEPNDSMPLRTQLALEQSAFELPWHGKTSRTCSVWIQGFCNSMKQTILLNNGPFCRQ</sequence>
<comment type="caution">
    <text evidence="7">The sequence shown here is derived from an EMBL/GenBank/DDBJ whole genome shotgun (WGS) entry which is preliminary data.</text>
</comment>
<dbReference type="EMBL" id="JAPZBO010000009">
    <property type="protein sequence ID" value="KAJ5303194.1"/>
    <property type="molecule type" value="Genomic_DNA"/>
</dbReference>
<keyword evidence="8" id="KW-1185">Reference proteome</keyword>
<keyword evidence="5" id="KW-0539">Nucleus</keyword>
<evidence type="ECO:0000256" key="5">
    <source>
        <dbReference type="ARBA" id="ARBA00023242"/>
    </source>
</evidence>
<gene>
    <name evidence="7" type="ORF">N7476_009993</name>
</gene>
<keyword evidence="3" id="KW-0805">Transcription regulation</keyword>
<accession>A0A9W9U1F0</accession>
<dbReference type="InterPro" id="IPR007219">
    <property type="entry name" value="XnlR_reg_dom"/>
</dbReference>
<evidence type="ECO:0000259" key="6">
    <source>
        <dbReference type="Pfam" id="PF04082"/>
    </source>
</evidence>
<dbReference type="InterPro" id="IPR050613">
    <property type="entry name" value="Sec_Metabolite_Reg"/>
</dbReference>
<dbReference type="GO" id="GO:0003677">
    <property type="term" value="F:DNA binding"/>
    <property type="evidence" value="ECO:0007669"/>
    <property type="project" value="InterPro"/>
</dbReference>
<evidence type="ECO:0000313" key="8">
    <source>
        <dbReference type="Proteomes" id="UP001147746"/>
    </source>
</evidence>
<keyword evidence="4" id="KW-0804">Transcription</keyword>
<comment type="subcellular location">
    <subcellularLocation>
        <location evidence="1">Nucleus</location>
    </subcellularLocation>
</comment>
<dbReference type="Pfam" id="PF04082">
    <property type="entry name" value="Fungal_trans"/>
    <property type="match status" value="1"/>
</dbReference>
<dbReference type="CDD" id="cd12148">
    <property type="entry name" value="fungal_TF_MHR"/>
    <property type="match status" value="1"/>
</dbReference>
<protein>
    <submittedName>
        <fullName evidence="7">Fungal-specific transcription factor domain-containing protein</fullName>
    </submittedName>
</protein>
<evidence type="ECO:0000313" key="7">
    <source>
        <dbReference type="EMBL" id="KAJ5303194.1"/>
    </source>
</evidence>